<dbReference type="AlphaFoldDB" id="A0A915CZY0"/>
<evidence type="ECO:0000256" key="1">
    <source>
        <dbReference type="SAM" id="MobiDB-lite"/>
    </source>
</evidence>
<dbReference type="Proteomes" id="UP000887574">
    <property type="component" value="Unplaced"/>
</dbReference>
<dbReference type="PANTHER" id="PTHR24020:SF84">
    <property type="entry name" value="VWFA DOMAIN-CONTAINING PROTEIN"/>
    <property type="match status" value="1"/>
</dbReference>
<dbReference type="Pfam" id="PF00092">
    <property type="entry name" value="VWA"/>
    <property type="match status" value="2"/>
</dbReference>
<dbReference type="PROSITE" id="PS50234">
    <property type="entry name" value="VWFA"/>
    <property type="match status" value="2"/>
</dbReference>
<keyword evidence="2" id="KW-0732">Signal</keyword>
<protein>
    <submittedName>
        <fullName evidence="5">VWFA domain-containing protein</fullName>
    </submittedName>
</protein>
<evidence type="ECO:0000256" key="2">
    <source>
        <dbReference type="SAM" id="SignalP"/>
    </source>
</evidence>
<feature type="compositionally biased region" description="Low complexity" evidence="1">
    <location>
        <begin position="409"/>
        <end position="429"/>
    </location>
</feature>
<keyword evidence="4" id="KW-1185">Reference proteome</keyword>
<dbReference type="Gene3D" id="3.40.50.410">
    <property type="entry name" value="von Willebrand factor, type A domain"/>
    <property type="match status" value="3"/>
</dbReference>
<feature type="domain" description="VWFA" evidence="3">
    <location>
        <begin position="118"/>
        <end position="225"/>
    </location>
</feature>
<dbReference type="InterPro" id="IPR036465">
    <property type="entry name" value="vWFA_dom_sf"/>
</dbReference>
<name>A0A915CZY0_9BILA</name>
<dbReference type="WBParaSite" id="jg13930.2">
    <property type="protein sequence ID" value="jg13930.2"/>
    <property type="gene ID" value="jg13930"/>
</dbReference>
<dbReference type="PANTHER" id="PTHR24020">
    <property type="entry name" value="COLLAGEN ALPHA"/>
    <property type="match status" value="1"/>
</dbReference>
<feature type="compositionally biased region" description="Polar residues" evidence="1">
    <location>
        <begin position="399"/>
        <end position="408"/>
    </location>
</feature>
<feature type="chain" id="PRO_5037332502" evidence="2">
    <location>
        <begin position="21"/>
        <end position="682"/>
    </location>
</feature>
<evidence type="ECO:0000259" key="3">
    <source>
        <dbReference type="PROSITE" id="PS50234"/>
    </source>
</evidence>
<proteinExistence type="predicted"/>
<reference evidence="5" key="1">
    <citation type="submission" date="2022-11" db="UniProtKB">
        <authorList>
            <consortium name="WormBaseParasite"/>
        </authorList>
    </citation>
    <scope>IDENTIFICATION</scope>
</reference>
<dbReference type="SMART" id="SM00327">
    <property type="entry name" value="VWA"/>
    <property type="match status" value="2"/>
</dbReference>
<evidence type="ECO:0000313" key="5">
    <source>
        <dbReference type="WBParaSite" id="jg13930.2"/>
    </source>
</evidence>
<feature type="region of interest" description="Disordered" evidence="1">
    <location>
        <begin position="468"/>
        <end position="516"/>
    </location>
</feature>
<accession>A0A915CZY0</accession>
<sequence>MLLLKLSLICLCVCALTVTCQSNVAHKAEIVPVSFNEDVPSEDTLLEEEGSGQDIDLASELPEQLSLPSNTTSEVAAVPTGDEFDRLASDRAEREELEREASDRKRKVIEHDCHSKVDLVFLLDTSGSIEQIYQEHVRWAVALVESLPIEQDTVRVAAVQYAGFPLTEFALGTYPNAEDIRQHLAQINFQSGVTRTGYALRKAEAELFRSDRGARVVIYVVSVGNDGFELEMNRIAGSKDKVFGPEELPRLRNALIAEAERARACIRVGSSSSNRFGAANKPLQVVQAAAPIETSLSKANFLRKLLKALKNEDNLAEITTNQTQTSNALNITGENDQIATEATTSASSTSTLSSTSTSAVLSNTTKGLHPAPQALESLGEADVFEDISGTATRRVLTSRAPTSTNAKPTSTRRTSTSSASSTLRPATPTSRRRLHFTVRPQTLHAAEEPIISVGVGRAIPFGAKGNRKALPVSETTPRRLTTTTTRGTTRKISTTTSRPTTSPTTRRFTPTPTSRPRAFANVNRKLMMESRSVYDEQKAYLGDILDQIQLGQQAHRVALLQFAGSEIQKTEWSYDAFEDNAALMNAFNQVRHITGTTYIGAALEILLSDGFSQDDATKPAEKLRKLPNSEFYALSISELSNSQYLNNIAGKAENVFIGEKSEALRRVLIDRLHCRRRVLFQK</sequence>
<feature type="compositionally biased region" description="Low complexity" evidence="1">
    <location>
        <begin position="478"/>
        <end position="516"/>
    </location>
</feature>
<dbReference type="InterPro" id="IPR002035">
    <property type="entry name" value="VWF_A"/>
</dbReference>
<dbReference type="InterPro" id="IPR050525">
    <property type="entry name" value="ECM_Assembly_Org"/>
</dbReference>
<feature type="region of interest" description="Disordered" evidence="1">
    <location>
        <begin position="392"/>
        <end position="433"/>
    </location>
</feature>
<feature type="signal peptide" evidence="2">
    <location>
        <begin position="1"/>
        <end position="20"/>
    </location>
</feature>
<dbReference type="SUPFAM" id="SSF53300">
    <property type="entry name" value="vWA-like"/>
    <property type="match status" value="2"/>
</dbReference>
<dbReference type="CDD" id="cd01450">
    <property type="entry name" value="vWFA_subfamily_ECM"/>
    <property type="match status" value="1"/>
</dbReference>
<feature type="domain" description="VWFA" evidence="3">
    <location>
        <begin position="605"/>
        <end position="672"/>
    </location>
</feature>
<organism evidence="4 5">
    <name type="scientific">Ditylenchus dipsaci</name>
    <dbReference type="NCBI Taxonomy" id="166011"/>
    <lineage>
        <taxon>Eukaryota</taxon>
        <taxon>Metazoa</taxon>
        <taxon>Ecdysozoa</taxon>
        <taxon>Nematoda</taxon>
        <taxon>Chromadorea</taxon>
        <taxon>Rhabditida</taxon>
        <taxon>Tylenchina</taxon>
        <taxon>Tylenchomorpha</taxon>
        <taxon>Sphaerularioidea</taxon>
        <taxon>Anguinidae</taxon>
        <taxon>Anguininae</taxon>
        <taxon>Ditylenchus</taxon>
    </lineage>
</organism>
<evidence type="ECO:0000313" key="4">
    <source>
        <dbReference type="Proteomes" id="UP000887574"/>
    </source>
</evidence>